<name>A0A0P8AIM7_9BACT</name>
<comment type="caution">
    <text evidence="1">The sequence shown here is derived from an EMBL/GenBank/DDBJ whole genome shotgun (WGS) entry which is preliminary data.</text>
</comment>
<organism evidence="1 2">
    <name type="scientific">Algoriphagus marincola HL-49</name>
    <dbReference type="NCBI Taxonomy" id="1305737"/>
    <lineage>
        <taxon>Bacteria</taxon>
        <taxon>Pseudomonadati</taxon>
        <taxon>Bacteroidota</taxon>
        <taxon>Cytophagia</taxon>
        <taxon>Cytophagales</taxon>
        <taxon>Cyclobacteriaceae</taxon>
        <taxon>Algoriphagus</taxon>
    </lineage>
</organism>
<dbReference type="Gene3D" id="3.30.160.100">
    <property type="entry name" value="Ribosome hibernation promotion factor-like"/>
    <property type="match status" value="1"/>
</dbReference>
<dbReference type="EMBL" id="LJXT01000052">
    <property type="protein sequence ID" value="KPQ15397.1"/>
    <property type="molecule type" value="Genomic_DNA"/>
</dbReference>
<protein>
    <submittedName>
        <fullName evidence="1">Putative sigma-54 modulation protein</fullName>
    </submittedName>
</protein>
<dbReference type="InterPro" id="IPR003489">
    <property type="entry name" value="RHF/RaiA"/>
</dbReference>
<gene>
    <name evidence="1" type="primary">yhbH-2</name>
    <name evidence="1" type="ORF">HLUCCX10_09345</name>
</gene>
<accession>A0A0P8AIM7</accession>
<dbReference type="SUPFAM" id="SSF69754">
    <property type="entry name" value="Ribosome binding protein Y (YfiA homologue)"/>
    <property type="match status" value="1"/>
</dbReference>
<sequence>MNYTENYKRIKIDIQAVDTDLPDSVEQEIRDSIDKLIRFGLEMNAVDIYFKSEGHSHLEEYSIGMRVGIPGKDIFSDEKGNNWLQMLRNVTDKSIRQHQKNK</sequence>
<dbReference type="Pfam" id="PF02482">
    <property type="entry name" value="Ribosomal_S30AE"/>
    <property type="match status" value="1"/>
</dbReference>
<dbReference type="STRING" id="1305737.GCA_000526355_01986"/>
<dbReference type="eggNOG" id="COG1544">
    <property type="taxonomic scope" value="Bacteria"/>
</dbReference>
<dbReference type="InterPro" id="IPR036567">
    <property type="entry name" value="RHF-like"/>
</dbReference>
<dbReference type="AlphaFoldDB" id="A0A0P8AIM7"/>
<proteinExistence type="predicted"/>
<dbReference type="PATRIC" id="fig|1305737.6.peg.2505"/>
<evidence type="ECO:0000313" key="2">
    <source>
        <dbReference type="Proteomes" id="UP000050421"/>
    </source>
</evidence>
<dbReference type="Proteomes" id="UP000050421">
    <property type="component" value="Unassembled WGS sequence"/>
</dbReference>
<evidence type="ECO:0000313" key="1">
    <source>
        <dbReference type="EMBL" id="KPQ15397.1"/>
    </source>
</evidence>
<reference evidence="1 2" key="1">
    <citation type="submission" date="2015-09" db="EMBL/GenBank/DDBJ databases">
        <title>Identification and resolution of microdiversity through metagenomic sequencing of parallel consortia.</title>
        <authorList>
            <person name="Nelson W.C."/>
            <person name="Romine M.F."/>
            <person name="Lindemann S.R."/>
        </authorList>
    </citation>
    <scope>NUCLEOTIDE SEQUENCE [LARGE SCALE GENOMIC DNA]</scope>
    <source>
        <strain evidence="1">HL-49</strain>
    </source>
</reference>
<dbReference type="OrthoDB" id="954728at2"/>